<feature type="transmembrane region" description="Helical" evidence="1">
    <location>
        <begin position="75"/>
        <end position="94"/>
    </location>
</feature>
<name>A0ABU3VFL9_9RHOB</name>
<evidence type="ECO:0000256" key="1">
    <source>
        <dbReference type="SAM" id="Phobius"/>
    </source>
</evidence>
<keyword evidence="3" id="KW-1185">Reference proteome</keyword>
<feature type="transmembrane region" description="Helical" evidence="1">
    <location>
        <begin position="14"/>
        <end position="34"/>
    </location>
</feature>
<protein>
    <submittedName>
        <fullName evidence="2">DUF3147 family protein</fullName>
    </submittedName>
</protein>
<keyword evidence="1" id="KW-0812">Transmembrane</keyword>
<dbReference type="EMBL" id="JASMWN010000011">
    <property type="protein sequence ID" value="MDU9004970.1"/>
    <property type="molecule type" value="Genomic_DNA"/>
</dbReference>
<feature type="transmembrane region" description="Helical" evidence="1">
    <location>
        <begin position="41"/>
        <end position="60"/>
    </location>
</feature>
<organism evidence="2 3">
    <name type="scientific">Sedimentitalea todarodis</name>
    <dbReference type="NCBI Taxonomy" id="1631240"/>
    <lineage>
        <taxon>Bacteria</taxon>
        <taxon>Pseudomonadati</taxon>
        <taxon>Pseudomonadota</taxon>
        <taxon>Alphaproteobacteria</taxon>
        <taxon>Rhodobacterales</taxon>
        <taxon>Paracoccaceae</taxon>
        <taxon>Sedimentitalea</taxon>
    </lineage>
</organism>
<comment type="caution">
    <text evidence="2">The sequence shown here is derived from an EMBL/GenBank/DDBJ whole genome shotgun (WGS) entry which is preliminary data.</text>
</comment>
<feature type="transmembrane region" description="Helical" evidence="1">
    <location>
        <begin position="101"/>
        <end position="123"/>
    </location>
</feature>
<keyword evidence="1" id="KW-0472">Membrane</keyword>
<evidence type="ECO:0000313" key="2">
    <source>
        <dbReference type="EMBL" id="MDU9004970.1"/>
    </source>
</evidence>
<dbReference type="InterPro" id="IPR058117">
    <property type="entry name" value="BV97_02767-like"/>
</dbReference>
<dbReference type="Proteomes" id="UP001255416">
    <property type="component" value="Unassembled WGS sequence"/>
</dbReference>
<accession>A0ABU3VFL9</accession>
<keyword evidence="1" id="KW-1133">Transmembrane helix</keyword>
<reference evidence="3" key="1">
    <citation type="submission" date="2023-05" db="EMBL/GenBank/DDBJ databases">
        <title>Sedimentitalea sp. nov. JM2-8.</title>
        <authorList>
            <person name="Huang J."/>
        </authorList>
    </citation>
    <scope>NUCLEOTIDE SEQUENCE [LARGE SCALE GENOMIC DNA]</scope>
    <source>
        <strain evidence="3">KHS03</strain>
    </source>
</reference>
<dbReference type="NCBIfam" id="NF006749">
    <property type="entry name" value="PRK09272.1-2"/>
    <property type="match status" value="1"/>
</dbReference>
<sequence length="129" mass="14180">MIATRPPTLHSHCMWYFLAKALLSGVIVAIVSEVAKRQPALGALIASLPLISVLGMIWLWRGKPDAANMAQHSMATFWYVLPSLPMFLLIPALLSRGWSFWIALGLGCLLTVLLYSAMIWAAGRLGFDL</sequence>
<proteinExistence type="predicted"/>
<gene>
    <name evidence="2" type="ORF">QO231_14040</name>
</gene>
<evidence type="ECO:0000313" key="3">
    <source>
        <dbReference type="Proteomes" id="UP001255416"/>
    </source>
</evidence>